<dbReference type="PROSITE" id="PS51399">
    <property type="entry name" value="SEP"/>
    <property type="match status" value="1"/>
</dbReference>
<proteinExistence type="predicted"/>
<feature type="compositionally biased region" description="Basic residues" evidence="1">
    <location>
        <begin position="115"/>
        <end position="124"/>
    </location>
</feature>
<dbReference type="SMART" id="SM00166">
    <property type="entry name" value="UBX"/>
    <property type="match status" value="1"/>
</dbReference>
<dbReference type="PROSITE" id="PS50033">
    <property type="entry name" value="UBX"/>
    <property type="match status" value="1"/>
</dbReference>
<dbReference type="CDD" id="cd01770">
    <property type="entry name" value="UBX_UBXN2"/>
    <property type="match status" value="1"/>
</dbReference>
<dbReference type="Proteomes" id="UP000054560">
    <property type="component" value="Unassembled WGS sequence"/>
</dbReference>
<dbReference type="eggNOG" id="KOG2086">
    <property type="taxonomic scope" value="Eukaryota"/>
</dbReference>
<feature type="domain" description="SEP" evidence="3">
    <location>
        <begin position="262"/>
        <end position="327"/>
    </location>
</feature>
<dbReference type="EMBL" id="KQ242202">
    <property type="protein sequence ID" value="KNC80078.1"/>
    <property type="molecule type" value="Genomic_DNA"/>
</dbReference>
<dbReference type="PANTHER" id="PTHR23333:SF20">
    <property type="entry name" value="NSFL1 COFACTOR P47"/>
    <property type="match status" value="1"/>
</dbReference>
<dbReference type="SUPFAM" id="SSF46934">
    <property type="entry name" value="UBA-like"/>
    <property type="match status" value="1"/>
</dbReference>
<evidence type="ECO:0000256" key="1">
    <source>
        <dbReference type="SAM" id="MobiDB-lite"/>
    </source>
</evidence>
<gene>
    <name evidence="4" type="ORF">SARC_07548</name>
</gene>
<dbReference type="STRING" id="667725.A0A0L0FVY2"/>
<evidence type="ECO:0000313" key="5">
    <source>
        <dbReference type="Proteomes" id="UP000054560"/>
    </source>
</evidence>
<dbReference type="AlphaFoldDB" id="A0A0L0FVY2"/>
<feature type="region of interest" description="Disordered" evidence="1">
    <location>
        <begin position="207"/>
        <end position="262"/>
    </location>
</feature>
<dbReference type="PANTHER" id="PTHR23333">
    <property type="entry name" value="UBX DOMAIN CONTAINING PROTEIN"/>
    <property type="match status" value="1"/>
</dbReference>
<protein>
    <recommendedName>
        <fullName evidence="6">NSFL1 cofactor p47</fullName>
    </recommendedName>
</protein>
<dbReference type="GO" id="GO:0031468">
    <property type="term" value="P:nuclear membrane reassembly"/>
    <property type="evidence" value="ECO:0007669"/>
    <property type="project" value="TreeGrafter"/>
</dbReference>
<dbReference type="Gene3D" id="3.30.420.210">
    <property type="entry name" value="SEP domain"/>
    <property type="match status" value="1"/>
</dbReference>
<accession>A0A0L0FVY2</accession>
<dbReference type="GO" id="GO:0043130">
    <property type="term" value="F:ubiquitin binding"/>
    <property type="evidence" value="ECO:0007669"/>
    <property type="project" value="TreeGrafter"/>
</dbReference>
<organism evidence="4 5">
    <name type="scientific">Sphaeroforma arctica JP610</name>
    <dbReference type="NCBI Taxonomy" id="667725"/>
    <lineage>
        <taxon>Eukaryota</taxon>
        <taxon>Ichthyosporea</taxon>
        <taxon>Ichthyophonida</taxon>
        <taxon>Sphaeroforma</taxon>
    </lineage>
</organism>
<dbReference type="InterPro" id="IPR036241">
    <property type="entry name" value="NSFL1C_SEP_dom_sf"/>
</dbReference>
<feature type="compositionally biased region" description="Acidic residues" evidence="1">
    <location>
        <begin position="52"/>
        <end position="62"/>
    </location>
</feature>
<dbReference type="Pfam" id="PF00789">
    <property type="entry name" value="UBX"/>
    <property type="match status" value="1"/>
</dbReference>
<evidence type="ECO:0000259" key="2">
    <source>
        <dbReference type="PROSITE" id="PS50033"/>
    </source>
</evidence>
<feature type="domain" description="UBX" evidence="2">
    <location>
        <begin position="377"/>
        <end position="453"/>
    </location>
</feature>
<dbReference type="GO" id="GO:0043161">
    <property type="term" value="P:proteasome-mediated ubiquitin-dependent protein catabolic process"/>
    <property type="evidence" value="ECO:0007669"/>
    <property type="project" value="TreeGrafter"/>
</dbReference>
<dbReference type="GO" id="GO:0005634">
    <property type="term" value="C:nucleus"/>
    <property type="evidence" value="ECO:0007669"/>
    <property type="project" value="TreeGrafter"/>
</dbReference>
<name>A0A0L0FVY2_9EUKA</name>
<dbReference type="InterPro" id="IPR009060">
    <property type="entry name" value="UBA-like_sf"/>
</dbReference>
<dbReference type="Pfam" id="PF08059">
    <property type="entry name" value="SEP"/>
    <property type="match status" value="1"/>
</dbReference>
<evidence type="ECO:0000259" key="3">
    <source>
        <dbReference type="PROSITE" id="PS51399"/>
    </source>
</evidence>
<dbReference type="GO" id="GO:0007030">
    <property type="term" value="P:Golgi organization"/>
    <property type="evidence" value="ECO:0007669"/>
    <property type="project" value="TreeGrafter"/>
</dbReference>
<feature type="region of interest" description="Disordered" evidence="1">
    <location>
        <begin position="41"/>
        <end position="195"/>
    </location>
</feature>
<dbReference type="InterPro" id="IPR029071">
    <property type="entry name" value="Ubiquitin-like_domsf"/>
</dbReference>
<dbReference type="InterPro" id="IPR012989">
    <property type="entry name" value="SEP_domain"/>
</dbReference>
<dbReference type="Pfam" id="PF14555">
    <property type="entry name" value="UBA_4"/>
    <property type="match status" value="1"/>
</dbReference>
<dbReference type="SUPFAM" id="SSF102848">
    <property type="entry name" value="NSFL1 (p97 ATPase) cofactor p47, SEP domain"/>
    <property type="match status" value="1"/>
</dbReference>
<dbReference type="GO" id="GO:0005829">
    <property type="term" value="C:cytosol"/>
    <property type="evidence" value="ECO:0007669"/>
    <property type="project" value="TreeGrafter"/>
</dbReference>
<feature type="compositionally biased region" description="Polar residues" evidence="1">
    <location>
        <begin position="240"/>
        <end position="250"/>
    </location>
</feature>
<dbReference type="InterPro" id="IPR001012">
    <property type="entry name" value="UBX_dom"/>
</dbReference>
<dbReference type="FunFam" id="3.30.420.210:FF:000002">
    <property type="entry name" value="UBX domain-containing protein 1"/>
    <property type="match status" value="1"/>
</dbReference>
<dbReference type="GO" id="GO:0000045">
    <property type="term" value="P:autophagosome assembly"/>
    <property type="evidence" value="ECO:0007669"/>
    <property type="project" value="TreeGrafter"/>
</dbReference>
<dbReference type="OrthoDB" id="25887at2759"/>
<keyword evidence="5" id="KW-1185">Reference proteome</keyword>
<dbReference type="SUPFAM" id="SSF54236">
    <property type="entry name" value="Ubiquitin-like"/>
    <property type="match status" value="1"/>
</dbReference>
<dbReference type="RefSeq" id="XP_014153980.1">
    <property type="nucleotide sequence ID" value="XM_014298505.1"/>
</dbReference>
<evidence type="ECO:0000313" key="4">
    <source>
        <dbReference type="EMBL" id="KNC80078.1"/>
    </source>
</evidence>
<dbReference type="SMART" id="SM00553">
    <property type="entry name" value="SEP"/>
    <property type="match status" value="1"/>
</dbReference>
<dbReference type="GO" id="GO:0061025">
    <property type="term" value="P:membrane fusion"/>
    <property type="evidence" value="ECO:0007669"/>
    <property type="project" value="TreeGrafter"/>
</dbReference>
<dbReference type="Gene3D" id="3.10.20.90">
    <property type="entry name" value="Phosphatidylinositol 3-kinase Catalytic Subunit, Chain A, domain 1"/>
    <property type="match status" value="1"/>
</dbReference>
<sequence>MDQSEAVANFVAIAHCSEETARFYLDASMYDVDQALGAYYQSQDSDRGADGMVEDVSDESEGETLSRQGNVSAREPGSNFPLPDNVEPATARAPLSEYEKQARRAPISGVSGTKSKAKKSKPNKKVNTIFDNNDSSSEEDDQDKPNNYYAGGGKSSGQYVQGPPGEGQGRGGPRGMDLGGSADVGGNNNGSDDESDLVKSIFKRAQAEGHAPKHPPGEEPKKTRSAFGGLGFALGDETSDSAPRTVGTSLRETEALEQESSHGTQNIVFWRNGFTVGDGDLRSYEDPANKEFLSALNNGYAPAELTNGRNMTNVSVVVSDKKGEEYVPTKKPMKAFGGVGRTLGSPTPEVLGAGTVGVSATPASSSGATENPVAVDDTQPTTSVQIRLSDGARLVAKLNHTHTVGDLRAYIRAQPGAYAGAFNLMTPFPRVILGDDSVTLADAKLLNAVVVQQRV</sequence>
<reference evidence="4 5" key="1">
    <citation type="submission" date="2011-02" db="EMBL/GenBank/DDBJ databases">
        <title>The Genome Sequence of Sphaeroforma arctica JP610.</title>
        <authorList>
            <consortium name="The Broad Institute Genome Sequencing Platform"/>
            <person name="Russ C."/>
            <person name="Cuomo C."/>
            <person name="Young S.K."/>
            <person name="Zeng Q."/>
            <person name="Gargeya S."/>
            <person name="Alvarado L."/>
            <person name="Berlin A."/>
            <person name="Chapman S.B."/>
            <person name="Chen Z."/>
            <person name="Freedman E."/>
            <person name="Gellesch M."/>
            <person name="Goldberg J."/>
            <person name="Griggs A."/>
            <person name="Gujja S."/>
            <person name="Heilman E."/>
            <person name="Heiman D."/>
            <person name="Howarth C."/>
            <person name="Mehta T."/>
            <person name="Neiman D."/>
            <person name="Pearson M."/>
            <person name="Roberts A."/>
            <person name="Saif S."/>
            <person name="Shea T."/>
            <person name="Shenoy N."/>
            <person name="Sisk P."/>
            <person name="Stolte C."/>
            <person name="Sykes S."/>
            <person name="White J."/>
            <person name="Yandava C."/>
            <person name="Burger G."/>
            <person name="Gray M.W."/>
            <person name="Holland P.W.H."/>
            <person name="King N."/>
            <person name="Lang F.B.F."/>
            <person name="Roger A.J."/>
            <person name="Ruiz-Trillo I."/>
            <person name="Haas B."/>
            <person name="Nusbaum C."/>
            <person name="Birren B."/>
        </authorList>
    </citation>
    <scope>NUCLEOTIDE SEQUENCE [LARGE SCALE GENOMIC DNA]</scope>
    <source>
        <strain evidence="4 5">JP610</strain>
    </source>
</reference>
<dbReference type="CDD" id="cd14348">
    <property type="entry name" value="UBA_p47"/>
    <property type="match status" value="1"/>
</dbReference>
<feature type="compositionally biased region" description="Basic and acidic residues" evidence="1">
    <location>
        <begin position="207"/>
        <end position="222"/>
    </location>
</feature>
<dbReference type="GeneID" id="25908052"/>
<feature type="compositionally biased region" description="Low complexity" evidence="1">
    <location>
        <begin position="125"/>
        <end position="135"/>
    </location>
</feature>
<evidence type="ECO:0008006" key="6">
    <source>
        <dbReference type="Google" id="ProtNLM"/>
    </source>
</evidence>
<feature type="compositionally biased region" description="Gly residues" evidence="1">
    <location>
        <begin position="164"/>
        <end position="178"/>
    </location>
</feature>
<dbReference type="Gene3D" id="1.10.8.10">
    <property type="entry name" value="DNA helicase RuvA subunit, C-terminal domain"/>
    <property type="match status" value="1"/>
</dbReference>